<dbReference type="Proteomes" id="UP000191980">
    <property type="component" value="Unassembled WGS sequence"/>
</dbReference>
<proteinExistence type="predicted"/>
<reference evidence="2 3" key="1">
    <citation type="submission" date="2015-12" db="EMBL/GenBank/DDBJ databases">
        <authorList>
            <person name="Shamseldin A."/>
            <person name="Moawad H."/>
            <person name="Abd El-Rahim W.M."/>
            <person name="Sadowsky M.J."/>
        </authorList>
    </citation>
    <scope>NUCLEOTIDE SEQUENCE [LARGE SCALE GENOMIC DNA]</scope>
    <source>
        <strain evidence="2 3">WF1</strain>
    </source>
</reference>
<organism evidence="2 3">
    <name type="scientific">Methyloprofundus sedimenti</name>
    <dbReference type="NCBI Taxonomy" id="1420851"/>
    <lineage>
        <taxon>Bacteria</taxon>
        <taxon>Pseudomonadati</taxon>
        <taxon>Pseudomonadota</taxon>
        <taxon>Gammaproteobacteria</taxon>
        <taxon>Methylococcales</taxon>
        <taxon>Methylococcaceae</taxon>
        <taxon>Methyloprofundus</taxon>
    </lineage>
</organism>
<dbReference type="RefSeq" id="WP_080521823.1">
    <property type="nucleotide sequence ID" value="NZ_LPUF01000001.1"/>
</dbReference>
<keyword evidence="1" id="KW-0812">Transmembrane</keyword>
<gene>
    <name evidence="2" type="ORF">AU255_04775</name>
</gene>
<protein>
    <submittedName>
        <fullName evidence="2">Uncharacterized protein</fullName>
    </submittedName>
</protein>
<evidence type="ECO:0000256" key="1">
    <source>
        <dbReference type="SAM" id="Phobius"/>
    </source>
</evidence>
<feature type="transmembrane region" description="Helical" evidence="1">
    <location>
        <begin position="14"/>
        <end position="33"/>
    </location>
</feature>
<keyword evidence="1" id="KW-0472">Membrane</keyword>
<dbReference type="STRING" id="1420851.AU255_04775"/>
<keyword evidence="3" id="KW-1185">Reference proteome</keyword>
<name>A0A1V8M6J8_9GAMM</name>
<sequence length="203" mass="22566">MTAEKKREQILKRALPALFITIIYFIFVSNIMGEQASKALDDYTQLTRRGISPASLPGMYMQQDQARQQLSALQAEQTKYVQEIKGMVGYLSGDIDATATASTLAQILAQHHIRVEKELSEPFESKNLPPSLAEVKALLQESIKAGDTFGVQHLWLRGSYQAMYAALADMNAVQLGAIPVAFSMSVPDERATGELDWELVLWM</sequence>
<dbReference type="OrthoDB" id="5569991at2"/>
<dbReference type="EMBL" id="LPUF01000001">
    <property type="protein sequence ID" value="OQK17210.1"/>
    <property type="molecule type" value="Genomic_DNA"/>
</dbReference>
<evidence type="ECO:0000313" key="2">
    <source>
        <dbReference type="EMBL" id="OQK17210.1"/>
    </source>
</evidence>
<dbReference type="AlphaFoldDB" id="A0A1V8M6J8"/>
<evidence type="ECO:0000313" key="3">
    <source>
        <dbReference type="Proteomes" id="UP000191980"/>
    </source>
</evidence>
<keyword evidence="1" id="KW-1133">Transmembrane helix</keyword>
<comment type="caution">
    <text evidence="2">The sequence shown here is derived from an EMBL/GenBank/DDBJ whole genome shotgun (WGS) entry which is preliminary data.</text>
</comment>
<accession>A0A1V8M6J8</accession>